<protein>
    <recommendedName>
        <fullName evidence="5">Phenoloxidase-activating factor 2</fullName>
    </recommendedName>
    <alternativeName>
        <fullName evidence="6">Prophenoloxidase-activating factor II</fullName>
    </alternativeName>
</protein>
<gene>
    <name evidence="9" type="ORF">CINCED_3A007191</name>
</gene>
<dbReference type="InterPro" id="IPR041515">
    <property type="entry name" value="PPAF-2-like_Clip"/>
</dbReference>
<dbReference type="InterPro" id="IPR001314">
    <property type="entry name" value="Peptidase_S1A"/>
</dbReference>
<dbReference type="GO" id="GO:0006508">
    <property type="term" value="P:proteolysis"/>
    <property type="evidence" value="ECO:0007669"/>
    <property type="project" value="UniProtKB-KW"/>
</dbReference>
<dbReference type="InterPro" id="IPR009003">
    <property type="entry name" value="Peptidase_S1_PA"/>
</dbReference>
<sequence length="546" mass="61154">MVLFQSIVIIGTLSTIFGYENLYYDLFPDPPSTTVGDEVTVKSTNTTTVWTSDEGFYDRMEEEVEQECLCKPYYDCATFVSTSDGAGFINIRMPLGQCESYLDVCCKNQTKTEKPISSTPHYNNTDGSYIHHGQKLETAISDKQMLSPTTEFTPSTENNDVTYSTVSATDIAGNTQKPLKNVLIEQISTVTNHLTQLFRPENHSVSTESTETIKFHQNPSNQNSSETTNELVGNTESSIFPIKTEETVVSSIDSQSVHKCGTWNKYGVGFRIFNDIDGESQYSEYPSMVAIFEQDLKSPERKLVLKCGGSLIKPNVVLTAAHCVIKSNHSKFIIRAGDWDLKTERELYPTQEVRVSKIVTHKEYYSGGLFNDIALIFTEKNFILEENVQIMCLPEENDSFADSRCFSTGWGKTVSYNNYSIVRKTESGNIHKSGQYEVSILKKVELPIVARDQCQKALKTTRLGPEFILHESFLCAGGEKGIDTCKGDGGGPLMCSLKNDPNRLVQAGIVSWGIECGLENIPGVYVYVPRFRKWIDHEIENYDVPV</sequence>
<comment type="similarity">
    <text evidence="4">Belongs to the peptidase S1 family. CLIP subfamily.</text>
</comment>
<evidence type="ECO:0000256" key="3">
    <source>
        <dbReference type="ARBA" id="ARBA00023157"/>
    </source>
</evidence>
<dbReference type="PROSITE" id="PS50240">
    <property type="entry name" value="TRYPSIN_DOM"/>
    <property type="match status" value="1"/>
</dbReference>
<evidence type="ECO:0000256" key="4">
    <source>
        <dbReference type="ARBA" id="ARBA00024195"/>
    </source>
</evidence>
<feature type="domain" description="Peptidase S1" evidence="8">
    <location>
        <begin position="272"/>
        <end position="540"/>
    </location>
</feature>
<dbReference type="EMBL" id="CABPRJ010000526">
    <property type="protein sequence ID" value="VVC30605.1"/>
    <property type="molecule type" value="Genomic_DNA"/>
</dbReference>
<evidence type="ECO:0000256" key="1">
    <source>
        <dbReference type="ARBA" id="ARBA00004613"/>
    </source>
</evidence>
<accession>A0A5E4MGF8</accession>
<dbReference type="OrthoDB" id="6261922at2759"/>
<dbReference type="SMART" id="SM00020">
    <property type="entry name" value="Tryp_SPc"/>
    <property type="match status" value="1"/>
</dbReference>
<dbReference type="FunFam" id="2.40.10.10:FF:000038">
    <property type="entry name" value="Serine protease"/>
    <property type="match status" value="1"/>
</dbReference>
<reference evidence="9 10" key="1">
    <citation type="submission" date="2019-08" db="EMBL/GenBank/DDBJ databases">
        <authorList>
            <person name="Alioto T."/>
            <person name="Alioto T."/>
            <person name="Gomez Garrido J."/>
        </authorList>
    </citation>
    <scope>NUCLEOTIDE SEQUENCE [LARGE SCALE GENOMIC DNA]</scope>
</reference>
<dbReference type="InterPro" id="IPR001254">
    <property type="entry name" value="Trypsin_dom"/>
</dbReference>
<evidence type="ECO:0000313" key="10">
    <source>
        <dbReference type="Proteomes" id="UP000325440"/>
    </source>
</evidence>
<organism evidence="9 10">
    <name type="scientific">Cinara cedri</name>
    <dbReference type="NCBI Taxonomy" id="506608"/>
    <lineage>
        <taxon>Eukaryota</taxon>
        <taxon>Metazoa</taxon>
        <taxon>Ecdysozoa</taxon>
        <taxon>Arthropoda</taxon>
        <taxon>Hexapoda</taxon>
        <taxon>Insecta</taxon>
        <taxon>Pterygota</taxon>
        <taxon>Neoptera</taxon>
        <taxon>Paraneoptera</taxon>
        <taxon>Hemiptera</taxon>
        <taxon>Sternorrhyncha</taxon>
        <taxon>Aphidomorpha</taxon>
        <taxon>Aphidoidea</taxon>
        <taxon>Aphididae</taxon>
        <taxon>Lachninae</taxon>
        <taxon>Cinara</taxon>
    </lineage>
</organism>
<dbReference type="GO" id="GO:0004252">
    <property type="term" value="F:serine-type endopeptidase activity"/>
    <property type="evidence" value="ECO:0007669"/>
    <property type="project" value="InterPro"/>
</dbReference>
<dbReference type="PANTHER" id="PTHR24256">
    <property type="entry name" value="TRYPTASE-RELATED"/>
    <property type="match status" value="1"/>
</dbReference>
<evidence type="ECO:0000256" key="7">
    <source>
        <dbReference type="SAM" id="MobiDB-lite"/>
    </source>
</evidence>
<evidence type="ECO:0000256" key="2">
    <source>
        <dbReference type="ARBA" id="ARBA00022525"/>
    </source>
</evidence>
<keyword evidence="2" id="KW-0964">Secreted</keyword>
<keyword evidence="3" id="KW-1015">Disulfide bond</keyword>
<keyword evidence="9" id="KW-0378">Hydrolase</keyword>
<evidence type="ECO:0000256" key="5">
    <source>
        <dbReference type="ARBA" id="ARBA00068096"/>
    </source>
</evidence>
<evidence type="ECO:0000256" key="6">
    <source>
        <dbReference type="ARBA" id="ARBA00076468"/>
    </source>
</evidence>
<keyword evidence="10" id="KW-1185">Reference proteome</keyword>
<dbReference type="Pfam" id="PF00089">
    <property type="entry name" value="Trypsin"/>
    <property type="match status" value="1"/>
</dbReference>
<dbReference type="PRINTS" id="PR00722">
    <property type="entry name" value="CHYMOTRYPSIN"/>
</dbReference>
<dbReference type="Pfam" id="PF18322">
    <property type="entry name" value="CLIP_1"/>
    <property type="match status" value="1"/>
</dbReference>
<dbReference type="Gene3D" id="2.40.10.10">
    <property type="entry name" value="Trypsin-like serine proteases"/>
    <property type="match status" value="2"/>
</dbReference>
<dbReference type="InterPro" id="IPR051487">
    <property type="entry name" value="Ser/Thr_Proteases_Immune/Dev"/>
</dbReference>
<evidence type="ECO:0000313" key="9">
    <source>
        <dbReference type="EMBL" id="VVC30605.1"/>
    </source>
</evidence>
<comment type="subcellular location">
    <subcellularLocation>
        <location evidence="1">Secreted</location>
    </subcellularLocation>
</comment>
<dbReference type="PROSITE" id="PS00134">
    <property type="entry name" value="TRYPSIN_HIS"/>
    <property type="match status" value="1"/>
</dbReference>
<dbReference type="InterPro" id="IPR043504">
    <property type="entry name" value="Peptidase_S1_PA_chymotrypsin"/>
</dbReference>
<feature type="region of interest" description="Disordered" evidence="7">
    <location>
        <begin position="205"/>
        <end position="231"/>
    </location>
</feature>
<keyword evidence="9" id="KW-0645">Protease</keyword>
<name>A0A5E4MGF8_9HEMI</name>
<evidence type="ECO:0000259" key="8">
    <source>
        <dbReference type="PROSITE" id="PS50240"/>
    </source>
</evidence>
<dbReference type="CDD" id="cd00190">
    <property type="entry name" value="Tryp_SPc"/>
    <property type="match status" value="1"/>
</dbReference>
<dbReference type="InterPro" id="IPR018114">
    <property type="entry name" value="TRYPSIN_HIS"/>
</dbReference>
<proteinExistence type="inferred from homology"/>
<dbReference type="AlphaFoldDB" id="A0A5E4MGF8"/>
<dbReference type="Proteomes" id="UP000325440">
    <property type="component" value="Unassembled WGS sequence"/>
</dbReference>
<dbReference type="GO" id="GO:0005576">
    <property type="term" value="C:extracellular region"/>
    <property type="evidence" value="ECO:0007669"/>
    <property type="project" value="UniProtKB-SubCell"/>
</dbReference>
<dbReference type="SUPFAM" id="SSF50494">
    <property type="entry name" value="Trypsin-like serine proteases"/>
    <property type="match status" value="1"/>
</dbReference>